<comment type="caution">
    <text evidence="3">The sequence shown here is derived from an EMBL/GenBank/DDBJ whole genome shotgun (WGS) entry which is preliminary data.</text>
</comment>
<keyword evidence="4" id="KW-1185">Reference proteome</keyword>
<dbReference type="EMBL" id="JADGJH010004085">
    <property type="protein sequence ID" value="KAJ3087318.1"/>
    <property type="molecule type" value="Genomic_DNA"/>
</dbReference>
<dbReference type="GO" id="GO:0006284">
    <property type="term" value="P:base-excision repair"/>
    <property type="evidence" value="ECO:0007669"/>
    <property type="project" value="InterPro"/>
</dbReference>
<feature type="binding site" evidence="1">
    <location>
        <position position="254"/>
    </location>
    <ligand>
        <name>Zn(2+)</name>
        <dbReference type="ChEBI" id="CHEBI:29105"/>
    </ligand>
</feature>
<organism evidence="3 4">
    <name type="scientific">Physocladia obscura</name>
    <dbReference type="NCBI Taxonomy" id="109957"/>
    <lineage>
        <taxon>Eukaryota</taxon>
        <taxon>Fungi</taxon>
        <taxon>Fungi incertae sedis</taxon>
        <taxon>Chytridiomycota</taxon>
        <taxon>Chytridiomycota incertae sedis</taxon>
        <taxon>Chytridiomycetes</taxon>
        <taxon>Chytridiales</taxon>
        <taxon>Chytriomycetaceae</taxon>
        <taxon>Physocladia</taxon>
    </lineage>
</organism>
<feature type="binding site" evidence="1">
    <location>
        <position position="96"/>
    </location>
    <ligand>
        <name>Zn(2+)</name>
        <dbReference type="ChEBI" id="CHEBI:29105"/>
    </ligand>
</feature>
<name>A0AAD5SNB8_9FUNG</name>
<keyword evidence="1" id="KW-0862">Zinc</keyword>
<dbReference type="SUPFAM" id="SSF48150">
    <property type="entry name" value="DNA-glycosylase"/>
    <property type="match status" value="1"/>
</dbReference>
<evidence type="ECO:0000313" key="3">
    <source>
        <dbReference type="EMBL" id="KAJ3087318.1"/>
    </source>
</evidence>
<feature type="binding site" evidence="1">
    <location>
        <position position="258"/>
    </location>
    <ligand>
        <name>Zn(2+)</name>
        <dbReference type="ChEBI" id="CHEBI:29105"/>
    </ligand>
</feature>
<evidence type="ECO:0000313" key="4">
    <source>
        <dbReference type="Proteomes" id="UP001211907"/>
    </source>
</evidence>
<feature type="compositionally biased region" description="Low complexity" evidence="2">
    <location>
        <begin position="70"/>
        <end position="80"/>
    </location>
</feature>
<gene>
    <name evidence="3" type="ORF">HK100_008400</name>
</gene>
<keyword evidence="1" id="KW-0479">Metal-binding</keyword>
<reference evidence="3" key="1">
    <citation type="submission" date="2020-05" db="EMBL/GenBank/DDBJ databases">
        <title>Phylogenomic resolution of chytrid fungi.</title>
        <authorList>
            <person name="Stajich J.E."/>
            <person name="Amses K."/>
            <person name="Simmons R."/>
            <person name="Seto K."/>
            <person name="Myers J."/>
            <person name="Bonds A."/>
            <person name="Quandt C.A."/>
            <person name="Barry K."/>
            <person name="Liu P."/>
            <person name="Grigoriev I."/>
            <person name="Longcore J.E."/>
            <person name="James T.Y."/>
        </authorList>
    </citation>
    <scope>NUCLEOTIDE SEQUENCE</scope>
    <source>
        <strain evidence="3">JEL0513</strain>
    </source>
</reference>
<evidence type="ECO:0008006" key="5">
    <source>
        <dbReference type="Google" id="ProtNLM"/>
    </source>
</evidence>
<dbReference type="InterPro" id="IPR011257">
    <property type="entry name" value="DNA_glycosylase"/>
</dbReference>
<dbReference type="InterPro" id="IPR052891">
    <property type="entry name" value="DNA-3mA_glycosylase"/>
</dbReference>
<feature type="binding site" evidence="1">
    <location>
        <position position="83"/>
    </location>
    <ligand>
        <name>Zn(2+)</name>
        <dbReference type="ChEBI" id="CHEBI:29105"/>
    </ligand>
</feature>
<sequence length="283" mass="31462">MKVQDLKPTSLLIRRTSQRLEARKSAKSATIRATTTTTITKSINKAAIAKKINTATKVINKPKPQTNAASPSSSSPSSLPPRCLWCTSDSEYINYHDTEWGRAIRTDSRLLFEFLCLEGAQAGLNWLTILKKRDAYKRAFSDFDVAAVAKYTDADAVRILGGGEGIVRNKLKVASVVQNAKAVLEIEKEGRSFADYLWSFAPTVKRHRVVGDAAVALTEESEAMSRDMKKRGFKFVGATICYAFMQAVGIVDDHDAGCFLNVNSRDYGKWQIVDGEWRKEKEL</sequence>
<proteinExistence type="predicted"/>
<dbReference type="PANTHER" id="PTHR30037">
    <property type="entry name" value="DNA-3-METHYLADENINE GLYCOSYLASE 1"/>
    <property type="match status" value="1"/>
</dbReference>
<dbReference type="AlphaFoldDB" id="A0AAD5SNB8"/>
<dbReference type="PANTHER" id="PTHR30037:SF4">
    <property type="entry name" value="DNA-3-METHYLADENINE GLYCOSYLASE I"/>
    <property type="match status" value="1"/>
</dbReference>
<accession>A0AAD5SNB8</accession>
<dbReference type="GO" id="GO:0046872">
    <property type="term" value="F:metal ion binding"/>
    <property type="evidence" value="ECO:0007669"/>
    <property type="project" value="UniProtKB-KW"/>
</dbReference>
<evidence type="ECO:0000256" key="1">
    <source>
        <dbReference type="PIRSR" id="PIRSR605019-1"/>
    </source>
</evidence>
<feature type="region of interest" description="Disordered" evidence="2">
    <location>
        <begin position="59"/>
        <end position="80"/>
    </location>
</feature>
<dbReference type="InterPro" id="IPR005019">
    <property type="entry name" value="Adenine_glyco"/>
</dbReference>
<evidence type="ECO:0000256" key="2">
    <source>
        <dbReference type="SAM" id="MobiDB-lite"/>
    </source>
</evidence>
<dbReference type="Pfam" id="PF03352">
    <property type="entry name" value="Adenine_glyco"/>
    <property type="match status" value="1"/>
</dbReference>
<dbReference type="GO" id="GO:0008725">
    <property type="term" value="F:DNA-3-methyladenine glycosylase activity"/>
    <property type="evidence" value="ECO:0007669"/>
    <property type="project" value="InterPro"/>
</dbReference>
<dbReference type="Gene3D" id="1.10.340.30">
    <property type="entry name" value="Hypothetical protein, domain 2"/>
    <property type="match status" value="1"/>
</dbReference>
<dbReference type="Proteomes" id="UP001211907">
    <property type="component" value="Unassembled WGS sequence"/>
</dbReference>
<protein>
    <recommendedName>
        <fullName evidence="5">DNA-3-methyladenine glycosylase I</fullName>
    </recommendedName>
</protein>